<evidence type="ECO:0000313" key="8">
    <source>
        <dbReference type="Proteomes" id="UP000006565"/>
    </source>
</evidence>
<evidence type="ECO:0000259" key="6">
    <source>
        <dbReference type="Pfam" id="PF03358"/>
    </source>
</evidence>
<dbReference type="EMBL" id="CP002117">
    <property type="protein sequence ID" value="ADN37263.1"/>
    <property type="molecule type" value="Genomic_DNA"/>
</dbReference>
<dbReference type="Proteomes" id="UP000006565">
    <property type="component" value="Chromosome"/>
</dbReference>
<accession>E1RF19</accession>
<dbReference type="RefSeq" id="WP_013330436.1">
    <property type="nucleotide sequence ID" value="NC_014507.1"/>
</dbReference>
<protein>
    <submittedName>
        <fullName evidence="7">NADPH-dependent FMN reductase</fullName>
    </submittedName>
</protein>
<sequence length="222" mass="24408">MKVIAVNGSPRKNWNTATLLKNALEGAASNGAETELVHLYDLDYTGCTSCFACKLKSGKSYGRCAINDELESVLEKIAGVDALVIGSPVYFGDVTGAMRSFLERLFFQYLAYTNPPSSLFGRDMKTAAVYTMNAPEKQAKELNYDAVFGSIENVMVRIFGSFVGRVCSYETLQFEDYDKMVFDLADPGARRERHRTVFPEDCKKALELGKRLASPGGADTGI</sequence>
<dbReference type="OrthoDB" id="9059at2157"/>
<dbReference type="PANTHER" id="PTHR43278">
    <property type="entry name" value="NAD(P)H-DEPENDENT FMN-CONTAINING OXIDOREDUCTASE YWQN-RELATED"/>
    <property type="match status" value="1"/>
</dbReference>
<evidence type="ECO:0000256" key="3">
    <source>
        <dbReference type="ARBA" id="ARBA00022630"/>
    </source>
</evidence>
<dbReference type="SUPFAM" id="SSF52218">
    <property type="entry name" value="Flavoproteins"/>
    <property type="match status" value="1"/>
</dbReference>
<dbReference type="InterPro" id="IPR029039">
    <property type="entry name" value="Flavoprotein-like_sf"/>
</dbReference>
<evidence type="ECO:0000313" key="7">
    <source>
        <dbReference type="EMBL" id="ADN37263.1"/>
    </source>
</evidence>
<dbReference type="PANTHER" id="PTHR43278:SF2">
    <property type="entry name" value="IRON-SULFUR FLAVOPROTEIN"/>
    <property type="match status" value="1"/>
</dbReference>
<dbReference type="InterPro" id="IPR051796">
    <property type="entry name" value="ISF_SsuE-like"/>
</dbReference>
<dbReference type="eggNOG" id="arCOG02575">
    <property type="taxonomic scope" value="Archaea"/>
</dbReference>
<dbReference type="GeneID" id="9745012"/>
<comment type="similarity">
    <text evidence="5">Belongs to the SsuE family. Isf subfamily.</text>
</comment>
<comment type="cofactor">
    <cofactor evidence="2">
        <name>[4Fe-4S] cluster</name>
        <dbReference type="ChEBI" id="CHEBI:49883"/>
    </cofactor>
</comment>
<dbReference type="HOGENOM" id="CLU_050993_2_0_2"/>
<dbReference type="AlphaFoldDB" id="E1RF19"/>
<dbReference type="KEGG" id="mpi:Mpet_2519"/>
<organism evidence="7 8">
    <name type="scientific">Methanolacinia petrolearia (strain DSM 11571 / OCM 486 / SEBR 4847)</name>
    <name type="common">Methanoplanus petrolearius</name>
    <dbReference type="NCBI Taxonomy" id="679926"/>
    <lineage>
        <taxon>Archaea</taxon>
        <taxon>Methanobacteriati</taxon>
        <taxon>Methanobacteriota</taxon>
        <taxon>Stenosarchaea group</taxon>
        <taxon>Methanomicrobia</taxon>
        <taxon>Methanomicrobiales</taxon>
        <taxon>Methanomicrobiaceae</taxon>
        <taxon>Methanolacinia</taxon>
    </lineage>
</organism>
<evidence type="ECO:0000256" key="1">
    <source>
        <dbReference type="ARBA" id="ARBA00001917"/>
    </source>
</evidence>
<dbReference type="Pfam" id="PF03358">
    <property type="entry name" value="FMN_red"/>
    <property type="match status" value="1"/>
</dbReference>
<evidence type="ECO:0000256" key="2">
    <source>
        <dbReference type="ARBA" id="ARBA00001966"/>
    </source>
</evidence>
<dbReference type="STRING" id="679926.Mpet_2519"/>
<dbReference type="GO" id="GO:0016491">
    <property type="term" value="F:oxidoreductase activity"/>
    <property type="evidence" value="ECO:0007669"/>
    <property type="project" value="InterPro"/>
</dbReference>
<evidence type="ECO:0000256" key="5">
    <source>
        <dbReference type="ARBA" id="ARBA00038292"/>
    </source>
</evidence>
<evidence type="ECO:0000256" key="4">
    <source>
        <dbReference type="ARBA" id="ARBA00022643"/>
    </source>
</evidence>
<keyword evidence="8" id="KW-1185">Reference proteome</keyword>
<comment type="cofactor">
    <cofactor evidence="1">
        <name>FMN</name>
        <dbReference type="ChEBI" id="CHEBI:58210"/>
    </cofactor>
</comment>
<gene>
    <name evidence="7" type="ordered locus">Mpet_2519</name>
</gene>
<reference evidence="7 8" key="1">
    <citation type="journal article" date="2010" name="Stand. Genomic Sci.">
        <title>Complete genome sequence of Methanoplanus petrolearius type strain (SEBR 4847).</title>
        <authorList>
            <person name="Brambilla E."/>
            <person name="Djao O.D."/>
            <person name="Daligault H."/>
            <person name="Lapidus A."/>
            <person name="Lucas S."/>
            <person name="Hammon N."/>
            <person name="Nolan M."/>
            <person name="Tice H."/>
            <person name="Cheng J.F."/>
            <person name="Han C."/>
            <person name="Tapia R."/>
            <person name="Goodwin L."/>
            <person name="Pitluck S."/>
            <person name="Liolios K."/>
            <person name="Ivanova N."/>
            <person name="Mavromatis K."/>
            <person name="Mikhailova N."/>
            <person name="Pati A."/>
            <person name="Chen A."/>
            <person name="Palaniappan K."/>
            <person name="Land M."/>
            <person name="Hauser L."/>
            <person name="Chang Y.J."/>
            <person name="Jeffries C.D."/>
            <person name="Rohde M."/>
            <person name="Spring S."/>
            <person name="Sikorski J."/>
            <person name="Goker M."/>
            <person name="Woyke T."/>
            <person name="Bristow J."/>
            <person name="Eisen J.A."/>
            <person name="Markowitz V."/>
            <person name="Hugenholtz P."/>
            <person name="Kyrpides N.C."/>
            <person name="Klenk H.P."/>
        </authorList>
    </citation>
    <scope>NUCLEOTIDE SEQUENCE [LARGE SCALE GENOMIC DNA]</scope>
    <source>
        <strain evidence="8">DSM 11571 / OCM 486 / SEBR 4847</strain>
    </source>
</reference>
<keyword evidence="3" id="KW-0285">Flavoprotein</keyword>
<name>E1RF19_METP4</name>
<feature type="domain" description="NADPH-dependent FMN reductase-like" evidence="6">
    <location>
        <begin position="1"/>
        <end position="112"/>
    </location>
</feature>
<proteinExistence type="inferred from homology"/>
<dbReference type="InterPro" id="IPR005025">
    <property type="entry name" value="FMN_Rdtase-like_dom"/>
</dbReference>
<dbReference type="Gene3D" id="3.40.50.360">
    <property type="match status" value="1"/>
</dbReference>
<keyword evidence="4" id="KW-0288">FMN</keyword>